<keyword evidence="2" id="KW-1185">Reference proteome</keyword>
<dbReference type="RefSeq" id="YP_009030266.1">
    <property type="nucleotide sequence ID" value="NC_024121.1"/>
</dbReference>
<sequence>MATVKASELYVGLELANASVFYVNHNLAFDEYEIELRQIDADTGEIEYLPMVVKPDEEFEL</sequence>
<dbReference type="KEGG" id="vg:19485094"/>
<proteinExistence type="predicted"/>
<gene>
    <name evidence="1" type="ORF">PS2_219</name>
</gene>
<evidence type="ECO:0000313" key="1">
    <source>
        <dbReference type="EMBL" id="AHY25458.1"/>
    </source>
</evidence>
<dbReference type="EMBL" id="KJ025957">
    <property type="protein sequence ID" value="AHY25458.1"/>
    <property type="molecule type" value="Genomic_DNA"/>
</dbReference>
<accession>A0A023W5W3</accession>
<organism evidence="1 2">
    <name type="scientific">Serratia phage PS2</name>
    <dbReference type="NCBI Taxonomy" id="1481112"/>
    <lineage>
        <taxon>Viruses</taxon>
        <taxon>Duplodnaviria</taxon>
        <taxon>Heunggongvirae</taxon>
        <taxon>Uroviricota</taxon>
        <taxon>Caudoviricetes</taxon>
        <taxon>Muldoonvirus</taxon>
        <taxon>Muldoonvirus PS2</taxon>
    </lineage>
</organism>
<evidence type="ECO:0000313" key="2">
    <source>
        <dbReference type="Proteomes" id="UP000024445"/>
    </source>
</evidence>
<dbReference type="GeneID" id="19485094"/>
<reference evidence="1 2" key="1">
    <citation type="submission" date="2014-01" db="EMBL/GenBank/DDBJ databases">
        <authorList>
            <person name="Zhang G."/>
            <person name="Jin J."/>
            <person name="Li Z.J."/>
            <person name="Wang S.W."/>
            <person name="Chen S.J."/>
            <person name="Wang S.M."/>
            <person name="Wang X.T."/>
            <person name="Li Y.H."/>
            <person name="Wang J."/>
            <person name="Yang C.K."/>
            <person name="Wang L."/>
        </authorList>
    </citation>
    <scope>NUCLEOTIDE SEQUENCE [LARGE SCALE GENOMIC DNA]</scope>
</reference>
<protein>
    <submittedName>
        <fullName evidence="1">Uncharacterized protein</fullName>
    </submittedName>
</protein>
<name>A0A023W5W3_9CAUD</name>
<dbReference type="Proteomes" id="UP000024445">
    <property type="component" value="Segment"/>
</dbReference>